<organism evidence="1 2">
    <name type="scientific">Canavalia gladiata</name>
    <name type="common">Sword bean</name>
    <name type="synonym">Dolichos gladiatus</name>
    <dbReference type="NCBI Taxonomy" id="3824"/>
    <lineage>
        <taxon>Eukaryota</taxon>
        <taxon>Viridiplantae</taxon>
        <taxon>Streptophyta</taxon>
        <taxon>Embryophyta</taxon>
        <taxon>Tracheophyta</taxon>
        <taxon>Spermatophyta</taxon>
        <taxon>Magnoliopsida</taxon>
        <taxon>eudicotyledons</taxon>
        <taxon>Gunneridae</taxon>
        <taxon>Pentapetalae</taxon>
        <taxon>rosids</taxon>
        <taxon>fabids</taxon>
        <taxon>Fabales</taxon>
        <taxon>Fabaceae</taxon>
        <taxon>Papilionoideae</taxon>
        <taxon>50 kb inversion clade</taxon>
        <taxon>NPAAA clade</taxon>
        <taxon>indigoferoid/millettioid clade</taxon>
        <taxon>Phaseoleae</taxon>
        <taxon>Canavalia</taxon>
    </lineage>
</organism>
<dbReference type="EMBL" id="JAYMYQ010000002">
    <property type="protein sequence ID" value="KAK7350374.1"/>
    <property type="molecule type" value="Genomic_DNA"/>
</dbReference>
<protein>
    <submittedName>
        <fullName evidence="1">Uncharacterized protein</fullName>
    </submittedName>
</protein>
<keyword evidence="2" id="KW-1185">Reference proteome</keyword>
<name>A0AAN9QWS6_CANGL</name>
<accession>A0AAN9QWS6</accession>
<reference evidence="1 2" key="1">
    <citation type="submission" date="2024-01" db="EMBL/GenBank/DDBJ databases">
        <title>The genomes of 5 underutilized Papilionoideae crops provide insights into root nodulation and disease resistanc.</title>
        <authorList>
            <person name="Jiang F."/>
        </authorList>
    </citation>
    <scope>NUCLEOTIDE SEQUENCE [LARGE SCALE GENOMIC DNA]</scope>
    <source>
        <strain evidence="1">LVBAO_FW01</strain>
        <tissue evidence="1">Leaves</tissue>
    </source>
</reference>
<dbReference type="Proteomes" id="UP001367508">
    <property type="component" value="Unassembled WGS sequence"/>
</dbReference>
<proteinExistence type="predicted"/>
<comment type="caution">
    <text evidence="1">The sequence shown here is derived from an EMBL/GenBank/DDBJ whole genome shotgun (WGS) entry which is preliminary data.</text>
</comment>
<dbReference type="AlphaFoldDB" id="A0AAN9QWS6"/>
<sequence length="71" mass="8174">MFAVGGEMNGEIMDLKATGRENLECKCCWELEVSECWVRETSENESKIVEYRRICEIGQGISEWETVILVL</sequence>
<gene>
    <name evidence="1" type="ORF">VNO77_08925</name>
</gene>
<evidence type="ECO:0000313" key="1">
    <source>
        <dbReference type="EMBL" id="KAK7350374.1"/>
    </source>
</evidence>
<evidence type="ECO:0000313" key="2">
    <source>
        <dbReference type="Proteomes" id="UP001367508"/>
    </source>
</evidence>